<dbReference type="HOGENOM" id="CLU_577697_0_0_1"/>
<feature type="compositionally biased region" description="Basic and acidic residues" evidence="1">
    <location>
        <begin position="82"/>
        <end position="93"/>
    </location>
</feature>
<proteinExistence type="predicted"/>
<evidence type="ECO:0000313" key="3">
    <source>
        <dbReference type="Proteomes" id="UP000007322"/>
    </source>
</evidence>
<feature type="region of interest" description="Disordered" evidence="1">
    <location>
        <begin position="1"/>
        <end position="148"/>
    </location>
</feature>
<organism evidence="2 3">
    <name type="scientific">Thermothelomyces thermophilus (strain ATCC 42464 / BCRC 31852 / DSM 1799)</name>
    <name type="common">Sporotrichum thermophile</name>
    <dbReference type="NCBI Taxonomy" id="573729"/>
    <lineage>
        <taxon>Eukaryota</taxon>
        <taxon>Fungi</taxon>
        <taxon>Dikarya</taxon>
        <taxon>Ascomycota</taxon>
        <taxon>Pezizomycotina</taxon>
        <taxon>Sordariomycetes</taxon>
        <taxon>Sordariomycetidae</taxon>
        <taxon>Sordariales</taxon>
        <taxon>Chaetomiaceae</taxon>
        <taxon>Thermothelomyces</taxon>
    </lineage>
</organism>
<feature type="compositionally biased region" description="Basic and acidic residues" evidence="1">
    <location>
        <begin position="51"/>
        <end position="62"/>
    </location>
</feature>
<dbReference type="Proteomes" id="UP000007322">
    <property type="component" value="Chromosome 6"/>
</dbReference>
<dbReference type="KEGG" id="mtm:MYCTH_2129714"/>
<evidence type="ECO:0000256" key="1">
    <source>
        <dbReference type="SAM" id="MobiDB-lite"/>
    </source>
</evidence>
<keyword evidence="3" id="KW-1185">Reference proteome</keyword>
<dbReference type="GeneID" id="11513676"/>
<name>G2QKX4_THET4</name>
<dbReference type="InParanoid" id="G2QKX4"/>
<accession>G2QKX4</accession>
<dbReference type="RefSeq" id="XP_003665851.1">
    <property type="nucleotide sequence ID" value="XM_003665803.1"/>
</dbReference>
<dbReference type="eggNOG" id="ENOG502RNB1">
    <property type="taxonomic scope" value="Eukaryota"/>
</dbReference>
<dbReference type="EMBL" id="CP003007">
    <property type="protein sequence ID" value="AEO60606.1"/>
    <property type="molecule type" value="Genomic_DNA"/>
</dbReference>
<dbReference type="AlphaFoldDB" id="G2QKX4"/>
<feature type="compositionally biased region" description="Basic and acidic residues" evidence="1">
    <location>
        <begin position="122"/>
        <end position="147"/>
    </location>
</feature>
<feature type="compositionally biased region" description="Low complexity" evidence="1">
    <location>
        <begin position="1"/>
        <end position="11"/>
    </location>
</feature>
<protein>
    <submittedName>
        <fullName evidence="2">Uncharacterized protein</fullName>
    </submittedName>
</protein>
<reference evidence="2 3" key="1">
    <citation type="journal article" date="2011" name="Nat. Biotechnol.">
        <title>Comparative genomic analysis of the thermophilic biomass-degrading fungi Myceliophthora thermophila and Thielavia terrestris.</title>
        <authorList>
            <person name="Berka R.M."/>
            <person name="Grigoriev I.V."/>
            <person name="Otillar R."/>
            <person name="Salamov A."/>
            <person name="Grimwood J."/>
            <person name="Reid I."/>
            <person name="Ishmael N."/>
            <person name="John T."/>
            <person name="Darmond C."/>
            <person name="Moisan M.-C."/>
            <person name="Henrissat B."/>
            <person name="Coutinho P.M."/>
            <person name="Lombard V."/>
            <person name="Natvig D.O."/>
            <person name="Lindquist E."/>
            <person name="Schmutz J."/>
            <person name="Lucas S."/>
            <person name="Harris P."/>
            <person name="Powlowski J."/>
            <person name="Bellemare A."/>
            <person name="Taylor D."/>
            <person name="Butler G."/>
            <person name="de Vries R.P."/>
            <person name="Allijn I.E."/>
            <person name="van den Brink J."/>
            <person name="Ushinsky S."/>
            <person name="Storms R."/>
            <person name="Powell A.J."/>
            <person name="Paulsen I.T."/>
            <person name="Elbourne L.D.H."/>
            <person name="Baker S.E."/>
            <person name="Magnuson J."/>
            <person name="LaBoissiere S."/>
            <person name="Clutterbuck A.J."/>
            <person name="Martinez D."/>
            <person name="Wogulis M."/>
            <person name="de Leon A.L."/>
            <person name="Rey M.W."/>
            <person name="Tsang A."/>
        </authorList>
    </citation>
    <scope>NUCLEOTIDE SEQUENCE [LARGE SCALE GENOMIC DNA]</scope>
    <source>
        <strain evidence="3">ATCC 42464 / BCRC 31852 / DSM 1799</strain>
    </source>
</reference>
<evidence type="ECO:0000313" key="2">
    <source>
        <dbReference type="EMBL" id="AEO60606.1"/>
    </source>
</evidence>
<gene>
    <name evidence="2" type="ORF">MYCTH_2129714</name>
</gene>
<sequence>MTDTSSNSSVSEIEDSDLDGSSVCGGQRLPIFGRKDELKPQSTATTRQLRRRDPSDRVDYNVENHYLALEAALEPANDEEERPSIKREHRQDTIRMGSLKRGAWQPAASKNLGNSNKRRKRADVPQDKPEDGQKKDRDEGAQDRAGESRAVVVLDCAGPRFSSAPLQHTPTRAHALGTRPRIFNRSLPDLFTYGLKLDDSVLPDINVDGQALPNPGFLSTAISDNLQLLVCHPVWEGSLSLVRYALQVAVMHRVPGHIFPIAPLPNLTSRVTVMRNPSLAGHPMLARDFDFASYEMSHPCARPMIQQLCDILEESVEKEDFHEADAGFREKTLFLLRVQDIQAVINSTNRLAVNGMPVFRTCHDYFLHHKSLAQAERDHRASIDELEALKRHKKEWVLATRRKWIVSSRHWRQESTGVAPPAEDEPGAYDMPEGDACPAHLYCEQLGRSEAHLALMRGTIWPLIKTPPPVFGL</sequence>
<dbReference type="OrthoDB" id="5245117at2759"/>
<dbReference type="VEuPathDB" id="FungiDB:MYCTH_2129714"/>